<comment type="similarity">
    <text evidence="5 7">Belongs to the DEAD box helicase family.</text>
</comment>
<feature type="domain" description="DEAD-box RNA helicase Q" evidence="11">
    <location>
        <begin position="1"/>
        <end position="28"/>
    </location>
</feature>
<reference evidence="12" key="1">
    <citation type="submission" date="2021-11" db="EMBL/GenBank/DDBJ databases">
        <authorList>
            <person name="Rodrigo-Torres L."/>
            <person name="Arahal R. D."/>
            <person name="Lucena T."/>
        </authorList>
    </citation>
    <scope>NUCLEOTIDE SEQUENCE</scope>
    <source>
        <strain evidence="12">CECT 7929</strain>
    </source>
</reference>
<dbReference type="InterPro" id="IPR001650">
    <property type="entry name" value="Helicase_C-like"/>
</dbReference>
<evidence type="ECO:0000256" key="4">
    <source>
        <dbReference type="ARBA" id="ARBA00022840"/>
    </source>
</evidence>
<dbReference type="EC" id="3.6.4.13" evidence="12"/>
<dbReference type="GO" id="GO:0003724">
    <property type="term" value="F:RNA helicase activity"/>
    <property type="evidence" value="ECO:0007669"/>
    <property type="project" value="UniProtKB-EC"/>
</dbReference>
<dbReference type="SMART" id="SM00490">
    <property type="entry name" value="HELICc"/>
    <property type="match status" value="1"/>
</dbReference>
<evidence type="ECO:0000256" key="2">
    <source>
        <dbReference type="ARBA" id="ARBA00022801"/>
    </source>
</evidence>
<dbReference type="PROSITE" id="PS00039">
    <property type="entry name" value="DEAD_ATP_HELICASE"/>
    <property type="match status" value="1"/>
</dbReference>
<dbReference type="InterPro" id="IPR000629">
    <property type="entry name" value="RNA-helicase_DEAD-box_CS"/>
</dbReference>
<evidence type="ECO:0000256" key="5">
    <source>
        <dbReference type="ARBA" id="ARBA00038437"/>
    </source>
</evidence>
<keyword evidence="3 7" id="KW-0347">Helicase</keyword>
<dbReference type="PANTHER" id="PTHR47959">
    <property type="entry name" value="ATP-DEPENDENT RNA HELICASE RHLE-RELATED"/>
    <property type="match status" value="1"/>
</dbReference>
<dbReference type="RefSeq" id="WP_237466002.1">
    <property type="nucleotide sequence ID" value="NZ_CAKLDI010000001.1"/>
</dbReference>
<keyword evidence="13" id="KW-1185">Reference proteome</keyword>
<feature type="region of interest" description="Disordered" evidence="8">
    <location>
        <begin position="374"/>
        <end position="424"/>
    </location>
</feature>
<accession>A0ABN8DUG3</accession>
<evidence type="ECO:0000313" key="12">
    <source>
        <dbReference type="EMBL" id="CAH0533565.1"/>
    </source>
</evidence>
<evidence type="ECO:0000259" key="9">
    <source>
        <dbReference type="PROSITE" id="PS51192"/>
    </source>
</evidence>
<dbReference type="InterPro" id="IPR044742">
    <property type="entry name" value="DEAD/DEAH_RhlB"/>
</dbReference>
<evidence type="ECO:0000256" key="8">
    <source>
        <dbReference type="SAM" id="MobiDB-lite"/>
    </source>
</evidence>
<dbReference type="Gene3D" id="3.40.50.300">
    <property type="entry name" value="P-loop containing nucleotide triphosphate hydrolases"/>
    <property type="match status" value="2"/>
</dbReference>
<evidence type="ECO:0000256" key="7">
    <source>
        <dbReference type="RuleBase" id="RU000492"/>
    </source>
</evidence>
<dbReference type="CDD" id="cd00268">
    <property type="entry name" value="DEADc"/>
    <property type="match status" value="1"/>
</dbReference>
<evidence type="ECO:0000256" key="6">
    <source>
        <dbReference type="PROSITE-ProRule" id="PRU00552"/>
    </source>
</evidence>
<dbReference type="InterPro" id="IPR011545">
    <property type="entry name" value="DEAD/DEAH_box_helicase_dom"/>
</dbReference>
<comment type="caution">
    <text evidence="12">The sequence shown here is derived from an EMBL/GenBank/DDBJ whole genome shotgun (WGS) entry which is preliminary data.</text>
</comment>
<name>A0ABN8DUG3_9VIBR</name>
<proteinExistence type="inferred from homology"/>
<dbReference type="Proteomes" id="UP000838672">
    <property type="component" value="Unassembled WGS sequence"/>
</dbReference>
<protein>
    <submittedName>
        <fullName evidence="12">ATP-dependent RNA helicase RhlE</fullName>
        <ecNumber evidence="12">3.6.4.13</ecNumber>
    </submittedName>
</protein>
<dbReference type="SUPFAM" id="SSF52540">
    <property type="entry name" value="P-loop containing nucleoside triphosphate hydrolases"/>
    <property type="match status" value="1"/>
</dbReference>
<feature type="short sequence motif" description="Q motif" evidence="6">
    <location>
        <begin position="1"/>
        <end position="28"/>
    </location>
</feature>
<feature type="compositionally biased region" description="Basic residues" evidence="8">
    <location>
        <begin position="386"/>
        <end position="403"/>
    </location>
</feature>
<gene>
    <name evidence="12" type="primary">rhlE_3</name>
    <name evidence="12" type="ORF">VST7929_01435</name>
</gene>
<dbReference type="InterPro" id="IPR014014">
    <property type="entry name" value="RNA_helicase_DEAD_Q_motif"/>
</dbReference>
<evidence type="ECO:0000313" key="13">
    <source>
        <dbReference type="Proteomes" id="UP000838672"/>
    </source>
</evidence>
<dbReference type="InterPro" id="IPR050079">
    <property type="entry name" value="DEAD_box_RNA_helicase"/>
</dbReference>
<dbReference type="InterPro" id="IPR027417">
    <property type="entry name" value="P-loop_NTPase"/>
</dbReference>
<organism evidence="12 13">
    <name type="scientific">Vibrio stylophorae</name>
    <dbReference type="NCBI Taxonomy" id="659351"/>
    <lineage>
        <taxon>Bacteria</taxon>
        <taxon>Pseudomonadati</taxon>
        <taxon>Pseudomonadota</taxon>
        <taxon>Gammaproteobacteria</taxon>
        <taxon>Vibrionales</taxon>
        <taxon>Vibrionaceae</taxon>
        <taxon>Vibrio</taxon>
    </lineage>
</organism>
<dbReference type="SMART" id="SM00487">
    <property type="entry name" value="DEXDc"/>
    <property type="match status" value="1"/>
</dbReference>
<dbReference type="GO" id="GO:0016787">
    <property type="term" value="F:hydrolase activity"/>
    <property type="evidence" value="ECO:0007669"/>
    <property type="project" value="UniProtKB-KW"/>
</dbReference>
<sequence length="424" mass="45782">MTFSDLPLHPNLIAALPEAMQSPTAIQQAAIPAIIEGRDVIALAQTGSGKTLAFALPLLSRVDVAQSHIQSLIIVPTRELAQQIEANIAPLAKAMGIESLLLVGGVEPELQKSTLAKGAQLVVATPGRLVDFLSQGVCHLEQLKHLVLDEADRLLEMGFWPDIQRVIASAPAKRQTLLFSATLPEALEEAAQGLVFAPKRIETARKNSVVARIDEQLYLVNKGSKPQALIALLQSHEWPQVMVFVAERSKVDALAKRVSKAGISTAALHGDKSQAERESALADFKSGRSRVLICTDLLARGIDIDALPAVVNFDLPEHAQAYVHRVGRTARAGLSGVAVSLVCHGEQLALDAIRRLTGNPMDLQSLAGFVVTDQPSNEAKEGERKRAPRDKKANRRSQNKRSAKQFAARKPNEPKPSRKLNAAK</sequence>
<keyword evidence="4 7" id="KW-0067">ATP-binding</keyword>
<feature type="domain" description="Helicase ATP-binding" evidence="9">
    <location>
        <begin position="31"/>
        <end position="201"/>
    </location>
</feature>
<feature type="domain" description="Helicase C-terminal" evidence="10">
    <location>
        <begin position="225"/>
        <end position="377"/>
    </location>
</feature>
<dbReference type="EMBL" id="CAKLDI010000001">
    <property type="protein sequence ID" value="CAH0533565.1"/>
    <property type="molecule type" value="Genomic_DNA"/>
</dbReference>
<evidence type="ECO:0000256" key="1">
    <source>
        <dbReference type="ARBA" id="ARBA00022741"/>
    </source>
</evidence>
<dbReference type="PROSITE" id="PS51192">
    <property type="entry name" value="HELICASE_ATP_BIND_1"/>
    <property type="match status" value="1"/>
</dbReference>
<dbReference type="PANTHER" id="PTHR47959:SF2">
    <property type="entry name" value="ATP-DEPENDENT RNA HELICASE DEAD BOX FAMILY"/>
    <property type="match status" value="1"/>
</dbReference>
<keyword evidence="1 7" id="KW-0547">Nucleotide-binding</keyword>
<dbReference type="InterPro" id="IPR014001">
    <property type="entry name" value="Helicase_ATP-bd"/>
</dbReference>
<dbReference type="Pfam" id="PF00270">
    <property type="entry name" value="DEAD"/>
    <property type="match status" value="1"/>
</dbReference>
<dbReference type="Pfam" id="PF00271">
    <property type="entry name" value="Helicase_C"/>
    <property type="match status" value="1"/>
</dbReference>
<dbReference type="PROSITE" id="PS51194">
    <property type="entry name" value="HELICASE_CTER"/>
    <property type="match status" value="1"/>
</dbReference>
<evidence type="ECO:0000259" key="11">
    <source>
        <dbReference type="PROSITE" id="PS51195"/>
    </source>
</evidence>
<dbReference type="CDD" id="cd18787">
    <property type="entry name" value="SF2_C_DEAD"/>
    <property type="match status" value="1"/>
</dbReference>
<dbReference type="PROSITE" id="PS51195">
    <property type="entry name" value="Q_MOTIF"/>
    <property type="match status" value="1"/>
</dbReference>
<evidence type="ECO:0000256" key="3">
    <source>
        <dbReference type="ARBA" id="ARBA00022806"/>
    </source>
</evidence>
<evidence type="ECO:0000259" key="10">
    <source>
        <dbReference type="PROSITE" id="PS51194"/>
    </source>
</evidence>
<keyword evidence="2 7" id="KW-0378">Hydrolase</keyword>